<dbReference type="EMBL" id="JARPXM010000002">
    <property type="protein sequence ID" value="MDT2537003.1"/>
    <property type="molecule type" value="Genomic_DNA"/>
</dbReference>
<sequence length="272" mass="31783">MKVNGFIIKQMREHASLARDNFTAICSTADLELIEEKNWGILEVVLDLCKTLEIPYQKAFPESTLLNEVSLLNIVRCLHLRQEFSSVLFLLDNYVKKITYVNARIVGHLMYFRAYANLFGNHDTRKAVHYFQRAYTFLHDEKRYELLVLKGLATCYQVNEEKKRAQIFFDRAEQLEEKMNTQLQLGPSYYQAACFYAKRGNQEKANALCDEGIQTLLEVNMTTGLEELFFEKATIQENIEDQIELLKQADYYAKINENFNLKELINQKLTSI</sequence>
<accession>A0AAW8SSH4</accession>
<dbReference type="InterPro" id="IPR011990">
    <property type="entry name" value="TPR-like_helical_dom_sf"/>
</dbReference>
<dbReference type="Proteomes" id="UP001249240">
    <property type="component" value="Unassembled WGS sequence"/>
</dbReference>
<name>A0AAW8SSH4_9ENTE</name>
<organism evidence="1 2">
    <name type="scientific">Enterococcus raffinosus</name>
    <dbReference type="NCBI Taxonomy" id="71452"/>
    <lineage>
        <taxon>Bacteria</taxon>
        <taxon>Bacillati</taxon>
        <taxon>Bacillota</taxon>
        <taxon>Bacilli</taxon>
        <taxon>Lactobacillales</taxon>
        <taxon>Enterococcaceae</taxon>
        <taxon>Enterococcus</taxon>
    </lineage>
</organism>
<evidence type="ECO:0000313" key="1">
    <source>
        <dbReference type="EMBL" id="MDT2537003.1"/>
    </source>
</evidence>
<comment type="caution">
    <text evidence="1">The sequence shown here is derived from an EMBL/GenBank/DDBJ whole genome shotgun (WGS) entry which is preliminary data.</text>
</comment>
<reference evidence="1" key="1">
    <citation type="submission" date="2023-03" db="EMBL/GenBank/DDBJ databases">
        <authorList>
            <person name="Shen W."/>
            <person name="Cai J."/>
        </authorList>
    </citation>
    <scope>NUCLEOTIDE SEQUENCE</scope>
    <source>
        <strain evidence="1">B646-2</strain>
    </source>
</reference>
<protein>
    <submittedName>
        <fullName evidence="1">Uncharacterized protein</fullName>
    </submittedName>
</protein>
<dbReference type="RefSeq" id="WP_010746831.1">
    <property type="nucleotide sequence ID" value="NZ_BAAAXM010000041.1"/>
</dbReference>
<gene>
    <name evidence="1" type="ORF">P7D78_02610</name>
</gene>
<dbReference type="SUPFAM" id="SSF48452">
    <property type="entry name" value="TPR-like"/>
    <property type="match status" value="1"/>
</dbReference>
<dbReference type="AlphaFoldDB" id="A0AAW8SSH4"/>
<evidence type="ECO:0000313" key="2">
    <source>
        <dbReference type="Proteomes" id="UP001249240"/>
    </source>
</evidence>
<proteinExistence type="predicted"/>
<dbReference type="Gene3D" id="1.25.40.10">
    <property type="entry name" value="Tetratricopeptide repeat domain"/>
    <property type="match status" value="1"/>
</dbReference>